<evidence type="ECO:0000256" key="5">
    <source>
        <dbReference type="ARBA" id="ARBA00022884"/>
    </source>
</evidence>
<dbReference type="InterPro" id="IPR036986">
    <property type="entry name" value="S4_RNA-bd_sf"/>
</dbReference>
<keyword evidence="12" id="KW-1185">Reference proteome</keyword>
<dbReference type="PROSITE" id="PS50889">
    <property type="entry name" value="S4"/>
    <property type="match status" value="1"/>
</dbReference>
<evidence type="ECO:0000256" key="6">
    <source>
        <dbReference type="ARBA" id="ARBA00023235"/>
    </source>
</evidence>
<dbReference type="KEGG" id="dno:DNO_1001"/>
<dbReference type="PANTHER" id="PTHR21600">
    <property type="entry name" value="MITOCHONDRIAL RNA PSEUDOURIDINE SYNTHASE"/>
    <property type="match status" value="1"/>
</dbReference>
<evidence type="ECO:0000313" key="11">
    <source>
        <dbReference type="EMBL" id="ABQ13195.1"/>
    </source>
</evidence>
<protein>
    <recommendedName>
        <fullName evidence="9">Pseudouridine synthase</fullName>
        <ecNumber evidence="9">5.4.99.-</ecNumber>
    </recommendedName>
</protein>
<dbReference type="InterPro" id="IPR006145">
    <property type="entry name" value="PsdUridine_synth_RsuA/RluA"/>
</dbReference>
<comment type="catalytic activity">
    <reaction evidence="1">
        <text>uridine(955/2504/2580) in 23S rRNA = pseudouridine(955/2504/2580) in 23S rRNA</text>
        <dbReference type="Rhea" id="RHEA:42528"/>
        <dbReference type="Rhea" id="RHEA-COMP:10099"/>
        <dbReference type="Rhea" id="RHEA-COMP:10100"/>
        <dbReference type="ChEBI" id="CHEBI:65314"/>
        <dbReference type="ChEBI" id="CHEBI:65315"/>
        <dbReference type="EC" id="5.4.99.24"/>
    </reaction>
</comment>
<dbReference type="InterPro" id="IPR050188">
    <property type="entry name" value="RluA_PseudoU_synthase"/>
</dbReference>
<dbReference type="Gene3D" id="3.10.290.10">
    <property type="entry name" value="RNA-binding S4 domain"/>
    <property type="match status" value="1"/>
</dbReference>
<dbReference type="SMART" id="SM00363">
    <property type="entry name" value="S4"/>
    <property type="match status" value="1"/>
</dbReference>
<dbReference type="PROSITE" id="PS01129">
    <property type="entry name" value="PSI_RLU"/>
    <property type="match status" value="1"/>
</dbReference>
<dbReference type="HOGENOM" id="CLU_016902_1_1_6"/>
<dbReference type="GO" id="GO:0003723">
    <property type="term" value="F:RNA binding"/>
    <property type="evidence" value="ECO:0007669"/>
    <property type="project" value="UniProtKB-KW"/>
</dbReference>
<sequence>MEQIDAHRVHFMTVSAADAGQRVDNFIRKYHPALPKSRIYQMLRKGEVRRNKKRVKPTDKICAGDVIRLPPIINAQRADVAIPIYWQKRIEAAVLYEDDHFLILNKPAGIVVHGGSGHEFGVIDVVRSIWGENYAELAHRLDGDTSGVLVLGKHRQALNAFQTAMNEGTVEKRYWALVDGVWTREEAEVVVHLTKAPLNVREKMQVSELENAQFARTWFYVLQRWQDATLMEAVLDTGRTHQIRVSAAHCQHAIAGDKKYGKREFNDLVRKKGFHGLFLHAREIKFCYQNQTIHVMAPLTEAMQQLLEHWTQE</sequence>
<evidence type="ECO:0000313" key="12">
    <source>
        <dbReference type="Proteomes" id="UP000000248"/>
    </source>
</evidence>
<dbReference type="Gene3D" id="3.30.2350.10">
    <property type="entry name" value="Pseudouridine synthase"/>
    <property type="match status" value="1"/>
</dbReference>
<feature type="active site" evidence="7">
    <location>
        <position position="142"/>
    </location>
</feature>
<feature type="domain" description="RNA-binding S4" evidence="10">
    <location>
        <begin position="21"/>
        <end position="78"/>
    </location>
</feature>
<organism evidence="11 12">
    <name type="scientific">Dichelobacter nodosus (strain VCS1703A)</name>
    <dbReference type="NCBI Taxonomy" id="246195"/>
    <lineage>
        <taxon>Bacteria</taxon>
        <taxon>Pseudomonadati</taxon>
        <taxon>Pseudomonadota</taxon>
        <taxon>Gammaproteobacteria</taxon>
        <taxon>Cardiobacteriales</taxon>
        <taxon>Cardiobacteriaceae</taxon>
        <taxon>Dichelobacter</taxon>
    </lineage>
</organism>
<evidence type="ECO:0000256" key="3">
    <source>
        <dbReference type="ARBA" id="ARBA00010876"/>
    </source>
</evidence>
<dbReference type="Pfam" id="PF00849">
    <property type="entry name" value="PseudoU_synth_2"/>
    <property type="match status" value="1"/>
</dbReference>
<dbReference type="GO" id="GO:0160141">
    <property type="term" value="F:23S rRNA pseudouridine(955/2504/2580) synthase activity"/>
    <property type="evidence" value="ECO:0007669"/>
    <property type="project" value="UniProtKB-EC"/>
</dbReference>
<dbReference type="PANTHER" id="PTHR21600:SF92">
    <property type="entry name" value="RIBOSOMAL LARGE SUBUNIT PSEUDOURIDINE SYNTHASE C"/>
    <property type="match status" value="1"/>
</dbReference>
<dbReference type="SUPFAM" id="SSF55120">
    <property type="entry name" value="Pseudouridine synthase"/>
    <property type="match status" value="1"/>
</dbReference>
<evidence type="ECO:0000256" key="2">
    <source>
        <dbReference type="ARBA" id="ARBA00002876"/>
    </source>
</evidence>
<evidence type="ECO:0000256" key="4">
    <source>
        <dbReference type="ARBA" id="ARBA00022552"/>
    </source>
</evidence>
<dbReference type="SUPFAM" id="SSF55174">
    <property type="entry name" value="Alpha-L RNA-binding motif"/>
    <property type="match status" value="1"/>
</dbReference>
<dbReference type="InterPro" id="IPR006225">
    <property type="entry name" value="PsdUridine_synth_RluC/D"/>
</dbReference>
<dbReference type="AlphaFoldDB" id="A5EXY5"/>
<evidence type="ECO:0000256" key="9">
    <source>
        <dbReference type="RuleBase" id="RU362028"/>
    </source>
</evidence>
<dbReference type="Pfam" id="PF01479">
    <property type="entry name" value="S4"/>
    <property type="match status" value="1"/>
</dbReference>
<evidence type="ECO:0000259" key="10">
    <source>
        <dbReference type="SMART" id="SM00363"/>
    </source>
</evidence>
<dbReference type="RefSeq" id="WP_012031313.1">
    <property type="nucleotide sequence ID" value="NC_009446.1"/>
</dbReference>
<keyword evidence="4" id="KW-0698">rRNA processing</keyword>
<proteinExistence type="inferred from homology"/>
<dbReference type="InterPro" id="IPR006224">
    <property type="entry name" value="PsdUridine_synth_RluA-like_CS"/>
</dbReference>
<dbReference type="NCBIfam" id="TIGR00005">
    <property type="entry name" value="rluA_subfam"/>
    <property type="match status" value="1"/>
</dbReference>
<comment type="similarity">
    <text evidence="3 9">Belongs to the pseudouridine synthase RluA family.</text>
</comment>
<dbReference type="Proteomes" id="UP000000248">
    <property type="component" value="Chromosome"/>
</dbReference>
<evidence type="ECO:0000256" key="7">
    <source>
        <dbReference type="PIRSR" id="PIRSR606225-1"/>
    </source>
</evidence>
<accession>A5EXY5</accession>
<dbReference type="InterPro" id="IPR002942">
    <property type="entry name" value="S4_RNA-bd"/>
</dbReference>
<keyword evidence="6 9" id="KW-0413">Isomerase</keyword>
<dbReference type="eggNOG" id="COG0564">
    <property type="taxonomic scope" value="Bacteria"/>
</dbReference>
<dbReference type="GO" id="GO:0000455">
    <property type="term" value="P:enzyme-directed rRNA pseudouridine synthesis"/>
    <property type="evidence" value="ECO:0007669"/>
    <property type="project" value="UniProtKB-ARBA"/>
</dbReference>
<dbReference type="EMBL" id="CP000513">
    <property type="protein sequence ID" value="ABQ13195.1"/>
    <property type="molecule type" value="Genomic_DNA"/>
</dbReference>
<comment type="catalytic activity">
    <reaction evidence="9">
        <text>a uridine in RNA = a pseudouridine in RNA</text>
        <dbReference type="Rhea" id="RHEA:48348"/>
        <dbReference type="Rhea" id="RHEA-COMP:12068"/>
        <dbReference type="Rhea" id="RHEA-COMP:12069"/>
        <dbReference type="ChEBI" id="CHEBI:65314"/>
        <dbReference type="ChEBI" id="CHEBI:65315"/>
    </reaction>
</comment>
<dbReference type="EC" id="5.4.99.-" evidence="9"/>
<dbReference type="InterPro" id="IPR020103">
    <property type="entry name" value="PsdUridine_synth_cat_dom_sf"/>
</dbReference>
<name>A5EXY5_DICNV</name>
<reference evidence="11 12" key="1">
    <citation type="journal article" date="2007" name="Nat. Biotechnol.">
        <title>Genome sequence and identification of candidate vaccine antigens from the animal pathogen Dichelobacter nodosus.</title>
        <authorList>
            <person name="Myers G.S."/>
            <person name="Parker D."/>
            <person name="Al-Hasani K."/>
            <person name="Kennan R.M."/>
            <person name="Seemann T."/>
            <person name="Ren Q."/>
            <person name="Badger J.H."/>
            <person name="Selengut J.D."/>
            <person name="Deboy R.T."/>
            <person name="Tettelin H."/>
            <person name="Boyce J.D."/>
            <person name="McCarl V.P."/>
            <person name="Han X."/>
            <person name="Nelson W.C."/>
            <person name="Madupu R."/>
            <person name="Mohamoud Y."/>
            <person name="Holley T."/>
            <person name="Fedorova N."/>
            <person name="Khouri H."/>
            <person name="Bottomley S.P."/>
            <person name="Whittington R.J."/>
            <person name="Adler B."/>
            <person name="Songer J.G."/>
            <person name="Rood J.I."/>
            <person name="Paulsen I.T."/>
        </authorList>
    </citation>
    <scope>NUCLEOTIDE SEQUENCE [LARGE SCALE GENOMIC DNA]</scope>
    <source>
        <strain evidence="11 12">VCS1703A</strain>
    </source>
</reference>
<dbReference type="CDD" id="cd02869">
    <property type="entry name" value="PseudoU_synth_RluA_like"/>
    <property type="match status" value="1"/>
</dbReference>
<keyword evidence="5 8" id="KW-0694">RNA-binding</keyword>
<evidence type="ECO:0000256" key="1">
    <source>
        <dbReference type="ARBA" id="ARBA00000381"/>
    </source>
</evidence>
<dbReference type="STRING" id="246195.DNO_1001"/>
<comment type="function">
    <text evidence="2">Responsible for synthesis of pseudouridine from uracil at positions 955, 2504 and 2580 in 23S ribosomal RNA.</text>
</comment>
<gene>
    <name evidence="11" type="primary">rluC</name>
    <name evidence="11" type="ordered locus">DNO_1001</name>
</gene>
<dbReference type="CDD" id="cd00165">
    <property type="entry name" value="S4"/>
    <property type="match status" value="1"/>
</dbReference>
<evidence type="ECO:0000256" key="8">
    <source>
        <dbReference type="PROSITE-ProRule" id="PRU00182"/>
    </source>
</evidence>